<dbReference type="PRINTS" id="PR00368">
    <property type="entry name" value="FADPNR"/>
</dbReference>
<evidence type="ECO:0000256" key="1">
    <source>
        <dbReference type="ARBA" id="ARBA00001974"/>
    </source>
</evidence>
<feature type="domain" description="FAD/NAD(P)-binding" evidence="5">
    <location>
        <begin position="9"/>
        <end position="306"/>
    </location>
</feature>
<dbReference type="PRINTS" id="PR00411">
    <property type="entry name" value="PNDRDTASEI"/>
</dbReference>
<dbReference type="InterPro" id="IPR023753">
    <property type="entry name" value="FAD/NAD-binding_dom"/>
</dbReference>
<keyword evidence="2" id="KW-0285">Flavoprotein</keyword>
<protein>
    <submittedName>
        <fullName evidence="7">Ferredoxin reductase</fullName>
    </submittedName>
</protein>
<evidence type="ECO:0000259" key="5">
    <source>
        <dbReference type="Pfam" id="PF07992"/>
    </source>
</evidence>
<dbReference type="InterPro" id="IPR050446">
    <property type="entry name" value="FAD-oxidoreductase/Apoptosis"/>
</dbReference>
<keyword evidence="4" id="KW-0560">Oxidoreductase</keyword>
<dbReference type="Pfam" id="PF07992">
    <property type="entry name" value="Pyr_redox_2"/>
    <property type="match status" value="1"/>
</dbReference>
<dbReference type="Pfam" id="PF14759">
    <property type="entry name" value="Reductase_C"/>
    <property type="match status" value="1"/>
</dbReference>
<dbReference type="PANTHER" id="PTHR43557:SF2">
    <property type="entry name" value="RIESKE DOMAIN-CONTAINING PROTEIN-RELATED"/>
    <property type="match status" value="1"/>
</dbReference>
<gene>
    <name evidence="7" type="ORF">GCM10010909_13200</name>
</gene>
<evidence type="ECO:0000256" key="2">
    <source>
        <dbReference type="ARBA" id="ARBA00022630"/>
    </source>
</evidence>
<dbReference type="EMBL" id="BSOS01000033">
    <property type="protein sequence ID" value="GLR66640.1"/>
    <property type="molecule type" value="Genomic_DNA"/>
</dbReference>
<name>A0ABQ6A2F8_9PROT</name>
<keyword evidence="8" id="KW-1185">Reference proteome</keyword>
<dbReference type="InterPro" id="IPR028202">
    <property type="entry name" value="Reductase_C"/>
</dbReference>
<dbReference type="SUPFAM" id="SSF55424">
    <property type="entry name" value="FAD/NAD-linked reductases, dimerisation (C-terminal) domain"/>
    <property type="match status" value="1"/>
</dbReference>
<dbReference type="PANTHER" id="PTHR43557">
    <property type="entry name" value="APOPTOSIS-INDUCING FACTOR 1"/>
    <property type="match status" value="1"/>
</dbReference>
<comment type="caution">
    <text evidence="7">The sequence shown here is derived from an EMBL/GenBank/DDBJ whole genome shotgun (WGS) entry which is preliminary data.</text>
</comment>
<reference evidence="8" key="1">
    <citation type="journal article" date="2019" name="Int. J. Syst. Evol. Microbiol.">
        <title>The Global Catalogue of Microorganisms (GCM) 10K type strain sequencing project: providing services to taxonomists for standard genome sequencing and annotation.</title>
        <authorList>
            <consortium name="The Broad Institute Genomics Platform"/>
            <consortium name="The Broad Institute Genome Sequencing Center for Infectious Disease"/>
            <person name="Wu L."/>
            <person name="Ma J."/>
        </authorList>
    </citation>
    <scope>NUCLEOTIDE SEQUENCE [LARGE SCALE GENOMIC DNA]</scope>
    <source>
        <strain evidence="8">NBRC 112502</strain>
    </source>
</reference>
<evidence type="ECO:0000259" key="6">
    <source>
        <dbReference type="Pfam" id="PF14759"/>
    </source>
</evidence>
<feature type="domain" description="Reductase C-terminal" evidence="6">
    <location>
        <begin position="325"/>
        <end position="410"/>
    </location>
</feature>
<sequence length="418" mass="43663">MQTTPDPGIVIIGAGEAGTRAALTLREKHYAGPITLLGAESHLPYERPPLSKTVQTAPEPPAPTLIGGAGTLAAQNISYRAGNTATRIDRASQEVHLRDGTALRYSRLLLATGARPRTLPLPGAEQNGVLYLRSFGDAMALRNRLAPGLRLAVIGGGFIGLEMAASALERGCDVTVVEMAPRILGRAVPAQIAALVAAEHRAAGITIIEGIGLTAIEQRPNGCAVILADGRELEADAIIAGIGAIPETALAEAAGLPVENGIRVDGRLATEDPLIFAAGDCCSFPHPVFSGRRLRLEAWRNAQDQGRHAAGSLLGETAAFATVPWFWSDQHGSTLQISGLPDEGNQTVTRDIDGMPFLFHLRDGCLVGASAFGPIGKVARDIRLAEMLIESGASPDPAALANPSVKLKTFLQPRAAVA</sequence>
<dbReference type="Gene3D" id="3.30.390.30">
    <property type="match status" value="1"/>
</dbReference>
<evidence type="ECO:0000313" key="7">
    <source>
        <dbReference type="EMBL" id="GLR66640.1"/>
    </source>
</evidence>
<proteinExistence type="predicted"/>
<evidence type="ECO:0000256" key="3">
    <source>
        <dbReference type="ARBA" id="ARBA00022827"/>
    </source>
</evidence>
<dbReference type="RefSeq" id="WP_284257346.1">
    <property type="nucleotide sequence ID" value="NZ_BSOS01000033.1"/>
</dbReference>
<dbReference type="Proteomes" id="UP001156641">
    <property type="component" value="Unassembled WGS sequence"/>
</dbReference>
<accession>A0ABQ6A2F8</accession>
<organism evidence="7 8">
    <name type="scientific">Acidocella aquatica</name>
    <dbReference type="NCBI Taxonomy" id="1922313"/>
    <lineage>
        <taxon>Bacteria</taxon>
        <taxon>Pseudomonadati</taxon>
        <taxon>Pseudomonadota</taxon>
        <taxon>Alphaproteobacteria</taxon>
        <taxon>Acetobacterales</taxon>
        <taxon>Acidocellaceae</taxon>
        <taxon>Acidocella</taxon>
    </lineage>
</organism>
<evidence type="ECO:0000256" key="4">
    <source>
        <dbReference type="ARBA" id="ARBA00023002"/>
    </source>
</evidence>
<dbReference type="Gene3D" id="3.50.50.60">
    <property type="entry name" value="FAD/NAD(P)-binding domain"/>
    <property type="match status" value="2"/>
</dbReference>
<evidence type="ECO:0000313" key="8">
    <source>
        <dbReference type="Proteomes" id="UP001156641"/>
    </source>
</evidence>
<comment type="cofactor">
    <cofactor evidence="1">
        <name>FAD</name>
        <dbReference type="ChEBI" id="CHEBI:57692"/>
    </cofactor>
</comment>
<keyword evidence="3" id="KW-0274">FAD</keyword>
<dbReference type="SUPFAM" id="SSF51905">
    <property type="entry name" value="FAD/NAD(P)-binding domain"/>
    <property type="match status" value="2"/>
</dbReference>
<dbReference type="InterPro" id="IPR016156">
    <property type="entry name" value="FAD/NAD-linked_Rdtase_dimer_sf"/>
</dbReference>
<dbReference type="InterPro" id="IPR036188">
    <property type="entry name" value="FAD/NAD-bd_sf"/>
</dbReference>